<protein>
    <recommendedName>
        <fullName evidence="3">DUF1934 domain-containing protein</fullName>
    </recommendedName>
</protein>
<comment type="caution">
    <text evidence="1">The sequence shown here is derived from an EMBL/GenBank/DDBJ whole genome shotgun (WGS) entry which is preliminary data.</text>
</comment>
<dbReference type="InterPro" id="IPR012674">
    <property type="entry name" value="Calycin"/>
</dbReference>
<reference evidence="1 2" key="1">
    <citation type="journal article" date="2015" name="Genome Announc.">
        <title>Expanding the biotechnology potential of lactobacilli through comparative genomics of 213 strains and associated genera.</title>
        <authorList>
            <person name="Sun Z."/>
            <person name="Harris H.M."/>
            <person name="McCann A."/>
            <person name="Guo C."/>
            <person name="Argimon S."/>
            <person name="Zhang W."/>
            <person name="Yang X."/>
            <person name="Jeffery I.B."/>
            <person name="Cooney J.C."/>
            <person name="Kagawa T.F."/>
            <person name="Liu W."/>
            <person name="Song Y."/>
            <person name="Salvetti E."/>
            <person name="Wrobel A."/>
            <person name="Rasinkangas P."/>
            <person name="Parkhill J."/>
            <person name="Rea M.C."/>
            <person name="O'Sullivan O."/>
            <person name="Ritari J."/>
            <person name="Douillard F.P."/>
            <person name="Paul Ross R."/>
            <person name="Yang R."/>
            <person name="Briner A.E."/>
            <person name="Felis G.E."/>
            <person name="de Vos W.M."/>
            <person name="Barrangou R."/>
            <person name="Klaenhammer T.R."/>
            <person name="Caufield P.W."/>
            <person name="Cui Y."/>
            <person name="Zhang H."/>
            <person name="O'Toole P.W."/>
        </authorList>
    </citation>
    <scope>NUCLEOTIDE SEQUENCE [LARGE SCALE GENOMIC DNA]</scope>
    <source>
        <strain evidence="1 2">DSM 20605</strain>
    </source>
</reference>
<sequence>MVIQEVKTLENGTPILIHLLTQREQAGEVSEYEKEFSGRIFQMGNSIYLRYIEANEPEKITVTFKITEDSSIHLTRKRDDLKLQLFFKDNHRIAATYQTPYGLLPIETVTPNLQVILNEFPLAGKIKVDYLLYNGLELLGRYKIRLQFTT</sequence>
<dbReference type="InterPro" id="IPR015231">
    <property type="entry name" value="DUF1934"/>
</dbReference>
<gene>
    <name evidence="1" type="ORF">FD21_GL001315</name>
</gene>
<dbReference type="Gene3D" id="2.40.128.20">
    <property type="match status" value="1"/>
</dbReference>
<dbReference type="OrthoDB" id="2151645at2"/>
<dbReference type="Pfam" id="PF09148">
    <property type="entry name" value="DUF1934"/>
    <property type="match status" value="1"/>
</dbReference>
<dbReference type="PATRIC" id="fig|1133569.4.peg.1449"/>
<evidence type="ECO:0000313" key="2">
    <source>
        <dbReference type="Proteomes" id="UP000051576"/>
    </source>
</evidence>
<accession>A0A0R2C7G5</accession>
<organism evidence="1 2">
    <name type="scientific">Liquorilactobacillus vini DSM 20605</name>
    <dbReference type="NCBI Taxonomy" id="1133569"/>
    <lineage>
        <taxon>Bacteria</taxon>
        <taxon>Bacillati</taxon>
        <taxon>Bacillota</taxon>
        <taxon>Bacilli</taxon>
        <taxon>Lactobacillales</taxon>
        <taxon>Lactobacillaceae</taxon>
        <taxon>Liquorilactobacillus</taxon>
    </lineage>
</organism>
<dbReference type="AlphaFoldDB" id="A0A0R2C7G5"/>
<evidence type="ECO:0000313" key="1">
    <source>
        <dbReference type="EMBL" id="KRM87322.1"/>
    </source>
</evidence>
<proteinExistence type="predicted"/>
<dbReference type="eggNOG" id="COG4506">
    <property type="taxonomic scope" value="Bacteria"/>
</dbReference>
<dbReference type="SUPFAM" id="SSF50814">
    <property type="entry name" value="Lipocalins"/>
    <property type="match status" value="1"/>
</dbReference>
<dbReference type="EMBL" id="AYYX01000038">
    <property type="protein sequence ID" value="KRM87322.1"/>
    <property type="molecule type" value="Genomic_DNA"/>
</dbReference>
<dbReference type="STRING" id="1133569.FD21_GL001315"/>
<keyword evidence="2" id="KW-1185">Reference proteome</keyword>
<dbReference type="Proteomes" id="UP000051576">
    <property type="component" value="Unassembled WGS sequence"/>
</dbReference>
<evidence type="ECO:0008006" key="3">
    <source>
        <dbReference type="Google" id="ProtNLM"/>
    </source>
</evidence>
<name>A0A0R2C7G5_9LACO</name>